<evidence type="ECO:0000256" key="1">
    <source>
        <dbReference type="SAM" id="SignalP"/>
    </source>
</evidence>
<evidence type="ECO:0008006" key="4">
    <source>
        <dbReference type="Google" id="ProtNLM"/>
    </source>
</evidence>
<proteinExistence type="predicted"/>
<dbReference type="Gene3D" id="2.60.40.3440">
    <property type="match status" value="2"/>
</dbReference>
<dbReference type="Proteomes" id="UP000346198">
    <property type="component" value="Unassembled WGS sequence"/>
</dbReference>
<sequence length="1138" mass="118586">MMRKIKLFTAALVLSVAAQAGAQLYTQDFETNPGYTPSNDHAVGAAGSTAAYHAFGEWGGTADIGITQTNGALQISSNTSGSSARNRGFTVTIDTSTWVAGIHTVSFDVTNFVDGTGTAGMAVHEGSGLDTLYAQWDVGGNSAGDSWPREQGTAPSAVIGDTGSRGTGITANGTYSFDVALTEAGVAGDYMTLAFAQIRTLGTELAPTFDIDNVLVDVFFGPNLPPVADDQSVDVVQNKFVDITLVAIDPEGSNLTYSVGSPTNGVLTGATNNWTYTPDTDYTGPDSFTFTANDGETDSEPATVSISVNLNTQPVADAQGVVVEKNTSLEITLTASDLETATSNLTYSVGTPTNGVLTGATNNWTYTPDTDYFGPDSFTFTVNDGETDSEPATVSIVVFEQPVEGTILYEEDFSTDPGYTNAGTTAIGSDTNGVGTYFTFGEYNGSGDIGETTDAGVLHIDSNTEGAGARSRGLSVFIDTSAAGPGTYTVSFNVANWVDGTGTAGFKVFEGSGLDTGYLDIDNVDNATNGAVPKKTGGTATWVALGETGAGGTGISSNGFVSFEVELTEAGQTGDYLALALTQVRTLGTELAPTFDVDNVWVGVGAPPPVADAQSVDVVQNSFVDITLTGSDLEGSNLTYSVEDTPTNGVLTGTAPDLTYTPTTDYLGPDSFTFTVYNGGTTSAPSTVSISVNMQQPPVADAQSVKAEKNSFVDITLTGSDPEGSPLTYDVGTPTHGVLTGTAPDLTYTPNTDYEGADSFTFTVNDGEANSEPATVSIEVVVPPPAGVMVQWGSAEGETDIIAVTTINNANNMQTTWDGDLLTGGYAGYYPNAGITRSPNIYGAGSIANEESEIVDDASGDYIRNTSNVSGYENNIQFMLVWQDFLTADRAVTDFSIMVRGVANKLNTGSVQWLVEQDSQWYISANTYAFDSSGYATHSANISTLSWNLFTPFSGGTAVIGAAATPTLDNITAVGYYADVSCPEGQTFAGAEAMYFQCREEVQIVDSYDSWALSYGLTGADTNGNADVENGGLGDGLENLMEYALGGNPTNDDAAAVSPSTYMADDAGTDWFYHVYNQNQDPSLTFTVGATPDLVFTAVDTNDVELVGETAESGGFKTVTSRTEASTDAKFIKLDVSQ</sequence>
<name>A0A6C2UG31_9BACT</name>
<dbReference type="AlphaFoldDB" id="A0A6C2UG31"/>
<protein>
    <recommendedName>
        <fullName evidence="4">Cadherin domain-containing protein</fullName>
    </recommendedName>
</protein>
<feature type="signal peptide" evidence="1">
    <location>
        <begin position="1"/>
        <end position="22"/>
    </location>
</feature>
<reference evidence="2 3" key="1">
    <citation type="submission" date="2019-04" db="EMBL/GenBank/DDBJ databases">
        <authorList>
            <person name="Van Vliet M D."/>
        </authorList>
    </citation>
    <scope>NUCLEOTIDE SEQUENCE [LARGE SCALE GENOMIC DNA]</scope>
    <source>
        <strain evidence="2 3">F21</strain>
    </source>
</reference>
<dbReference type="RefSeq" id="WP_136059873.1">
    <property type="nucleotide sequence ID" value="NZ_CAAHFH010000001.1"/>
</dbReference>
<keyword evidence="3" id="KW-1185">Reference proteome</keyword>
<dbReference type="Pfam" id="PF17963">
    <property type="entry name" value="Big_9"/>
    <property type="match status" value="4"/>
</dbReference>
<evidence type="ECO:0000313" key="3">
    <source>
        <dbReference type="Proteomes" id="UP000346198"/>
    </source>
</evidence>
<dbReference type="EMBL" id="CAAHFH010000001">
    <property type="protein sequence ID" value="VGO18381.1"/>
    <property type="molecule type" value="Genomic_DNA"/>
</dbReference>
<gene>
    <name evidence="2" type="ORF">SCARR_00433</name>
</gene>
<accession>A0A6C2UG31</accession>
<keyword evidence="1" id="KW-0732">Signal</keyword>
<feature type="chain" id="PRO_5025408115" description="Cadherin domain-containing protein" evidence="1">
    <location>
        <begin position="23"/>
        <end position="1138"/>
    </location>
</feature>
<evidence type="ECO:0000313" key="2">
    <source>
        <dbReference type="EMBL" id="VGO18381.1"/>
    </source>
</evidence>
<dbReference type="NCBIfam" id="NF012211">
    <property type="entry name" value="tand_rpt_95"/>
    <property type="match status" value="4"/>
</dbReference>
<organism evidence="2 3">
    <name type="scientific">Pontiella sulfatireligans</name>
    <dbReference type="NCBI Taxonomy" id="2750658"/>
    <lineage>
        <taxon>Bacteria</taxon>
        <taxon>Pseudomonadati</taxon>
        <taxon>Kiritimatiellota</taxon>
        <taxon>Kiritimatiellia</taxon>
        <taxon>Kiritimatiellales</taxon>
        <taxon>Pontiellaceae</taxon>
        <taxon>Pontiella</taxon>
    </lineage>
</organism>
<dbReference type="Gene3D" id="2.60.40.2810">
    <property type="match status" value="2"/>
</dbReference>